<dbReference type="GO" id="GO:0047496">
    <property type="term" value="P:vesicle transport along microtubule"/>
    <property type="evidence" value="ECO:0007669"/>
    <property type="project" value="TreeGrafter"/>
</dbReference>
<feature type="region of interest" description="Disordered" evidence="6">
    <location>
        <begin position="140"/>
        <end position="160"/>
    </location>
</feature>
<feature type="coiled-coil region" evidence="5">
    <location>
        <begin position="85"/>
        <end position="119"/>
    </location>
</feature>
<gene>
    <name evidence="7" type="primary">bicdl2</name>
</gene>
<protein>
    <recommendedName>
        <fullName evidence="2">BICD family-like cargo adapter 2</fullName>
    </recommendedName>
    <alternativeName>
        <fullName evidence="3">Bicaudal D-related protein 2</fullName>
    </alternativeName>
    <alternativeName>
        <fullName evidence="4">Coiled-coil domain-containing protein 64B</fullName>
    </alternativeName>
</protein>
<dbReference type="GeneTree" id="ENSGT00940000160797"/>
<dbReference type="KEGG" id="sfm:108936097"/>
<dbReference type="GeneID" id="108936097"/>
<feature type="compositionally biased region" description="Basic and acidic residues" evidence="6">
    <location>
        <begin position="140"/>
        <end position="153"/>
    </location>
</feature>
<dbReference type="OrthoDB" id="9451547at2759"/>
<proteinExistence type="predicted"/>
<dbReference type="CTD" id="146439"/>
<dbReference type="Gene3D" id="1.10.287.1490">
    <property type="match status" value="1"/>
</dbReference>
<reference evidence="7" key="3">
    <citation type="submission" date="2025-09" db="UniProtKB">
        <authorList>
            <consortium name="Ensembl"/>
        </authorList>
    </citation>
    <scope>IDENTIFICATION</scope>
</reference>
<dbReference type="RefSeq" id="XP_018610687.1">
    <property type="nucleotide sequence ID" value="XM_018755171.2"/>
</dbReference>
<sequence>MISSRKDKLPSLSLEDTFFPFSSSSQKRGSLILPESIHRLEAIGKPQPELDPDAPGSPGADSSSMLLERDLILAAELGQALLEKNEELGAQLEQRDREIEALQQEKHVLQRRLEVQELEASQRDAELQADVAALQEQLDRRLSQGRDRRREENEQLTQLSSHNQRLVEQLAEAVSVEHSLRSELRSLREEMEDGSLSHSISSARLESLQAETRVLQERKTNLEERLSLMQEDNSRLRSERDGLREKVIELQTTLSDREAELDQERSSVFQLRTLNHSLQQRVQVLGEEASLVEAPCFPLSLQCEIQQSQAKEAILAHSQILQDREGEIQKLKEELQSRDRELQALTAELQPFGQSPGKPSYSALEAELVTARQERDSLNQQLLNTIKHKVLLSQEVDAWQEDMRLVIRQQVQQQEEQRQRQHRGLSRNSRTSMSLRIRGEGEKKGFFSSLFSSD</sequence>
<dbReference type="Proteomes" id="UP000694397">
    <property type="component" value="Chromosome 4"/>
</dbReference>
<evidence type="ECO:0000256" key="4">
    <source>
        <dbReference type="ARBA" id="ARBA00043196"/>
    </source>
</evidence>
<feature type="coiled-coil region" evidence="5">
    <location>
        <begin position="321"/>
        <end position="381"/>
    </location>
</feature>
<keyword evidence="8" id="KW-1185">Reference proteome</keyword>
<dbReference type="InterPro" id="IPR051149">
    <property type="entry name" value="Spindly/BICDR_Dynein_Adapter"/>
</dbReference>
<feature type="region of interest" description="Disordered" evidence="6">
    <location>
        <begin position="416"/>
        <end position="438"/>
    </location>
</feature>
<dbReference type="PANTHER" id="PTHR32123:SF11">
    <property type="entry name" value="BICD FAMILY-LIKE CARGO ADAPTER 2-RELATED"/>
    <property type="match status" value="1"/>
</dbReference>
<feature type="coiled-coil region" evidence="5">
    <location>
        <begin position="205"/>
        <end position="253"/>
    </location>
</feature>
<evidence type="ECO:0000313" key="7">
    <source>
        <dbReference type="Ensembl" id="ENSSFOP00015015590.1"/>
    </source>
</evidence>
<evidence type="ECO:0000313" key="8">
    <source>
        <dbReference type="Proteomes" id="UP000694397"/>
    </source>
</evidence>
<dbReference type="RefSeq" id="XP_018610689.1">
    <property type="nucleotide sequence ID" value="XM_018755173.2"/>
</dbReference>
<evidence type="ECO:0000256" key="6">
    <source>
        <dbReference type="SAM" id="MobiDB-lite"/>
    </source>
</evidence>
<evidence type="ECO:0000256" key="3">
    <source>
        <dbReference type="ARBA" id="ARBA00041790"/>
    </source>
</evidence>
<feature type="region of interest" description="Disordered" evidence="6">
    <location>
        <begin position="42"/>
        <end position="63"/>
    </location>
</feature>
<name>A0A8C9RIM6_SCLFO</name>
<keyword evidence="1 5" id="KW-0175">Coiled coil</keyword>
<reference evidence="7 8" key="1">
    <citation type="submission" date="2019-04" db="EMBL/GenBank/DDBJ databases">
        <authorList>
            <consortium name="Wellcome Sanger Institute Data Sharing"/>
        </authorList>
    </citation>
    <scope>NUCLEOTIDE SEQUENCE [LARGE SCALE GENOMIC DNA]</scope>
</reference>
<organism evidence="7 8">
    <name type="scientific">Scleropages formosus</name>
    <name type="common">Asian bonytongue</name>
    <name type="synonym">Osteoglossum formosum</name>
    <dbReference type="NCBI Taxonomy" id="113540"/>
    <lineage>
        <taxon>Eukaryota</taxon>
        <taxon>Metazoa</taxon>
        <taxon>Chordata</taxon>
        <taxon>Craniata</taxon>
        <taxon>Vertebrata</taxon>
        <taxon>Euteleostomi</taxon>
        <taxon>Actinopterygii</taxon>
        <taxon>Neopterygii</taxon>
        <taxon>Teleostei</taxon>
        <taxon>Osteoglossocephala</taxon>
        <taxon>Osteoglossomorpha</taxon>
        <taxon>Osteoglossiformes</taxon>
        <taxon>Osteoglossidae</taxon>
        <taxon>Scleropages</taxon>
    </lineage>
</organism>
<evidence type="ECO:0000256" key="5">
    <source>
        <dbReference type="SAM" id="Coils"/>
    </source>
</evidence>
<dbReference type="Ensembl" id="ENSSFOT00015015772.2">
    <property type="protein sequence ID" value="ENSSFOP00015015590.1"/>
    <property type="gene ID" value="ENSSFOG00015010035.2"/>
</dbReference>
<dbReference type="AlphaFoldDB" id="A0A8C9RIM6"/>
<evidence type="ECO:0000256" key="1">
    <source>
        <dbReference type="ARBA" id="ARBA00023054"/>
    </source>
</evidence>
<dbReference type="RefSeq" id="XP_018610688.1">
    <property type="nucleotide sequence ID" value="XM_018755172.2"/>
</dbReference>
<dbReference type="GO" id="GO:0055107">
    <property type="term" value="P:Golgi to secretory granule transport"/>
    <property type="evidence" value="ECO:0007669"/>
    <property type="project" value="TreeGrafter"/>
</dbReference>
<dbReference type="PANTHER" id="PTHR32123">
    <property type="entry name" value="BICD FAMILY-LIKE CARGO ADAPTER"/>
    <property type="match status" value="1"/>
</dbReference>
<accession>A0A8C9RIM6</accession>
<reference evidence="7" key="2">
    <citation type="submission" date="2025-08" db="UniProtKB">
        <authorList>
            <consortium name="Ensembl"/>
        </authorList>
    </citation>
    <scope>IDENTIFICATION</scope>
</reference>
<evidence type="ECO:0000256" key="2">
    <source>
        <dbReference type="ARBA" id="ARBA00040983"/>
    </source>
</evidence>